<keyword evidence="8" id="KW-0503">Monooxygenase</keyword>
<evidence type="ECO:0008006" key="12">
    <source>
        <dbReference type="Google" id="ProtNLM"/>
    </source>
</evidence>
<feature type="transmembrane region" description="Helical" evidence="9">
    <location>
        <begin position="6"/>
        <end position="27"/>
    </location>
</feature>
<evidence type="ECO:0000313" key="10">
    <source>
        <dbReference type="EMBL" id="KAF9879655.1"/>
    </source>
</evidence>
<evidence type="ECO:0000256" key="3">
    <source>
        <dbReference type="ARBA" id="ARBA00022617"/>
    </source>
</evidence>
<proteinExistence type="inferred from homology"/>
<dbReference type="Gene3D" id="1.10.630.10">
    <property type="entry name" value="Cytochrome P450"/>
    <property type="match status" value="1"/>
</dbReference>
<keyword evidence="9" id="KW-1133">Transmembrane helix</keyword>
<dbReference type="GO" id="GO:0005506">
    <property type="term" value="F:iron ion binding"/>
    <property type="evidence" value="ECO:0007669"/>
    <property type="project" value="InterPro"/>
</dbReference>
<sequence>MSISSFTIQPLLVAAGIVVVVALVKAFHRGFMTPLRAVPGPWYAKFTNLVLKKQILSGKRMHYVHGLHEKYGPVVRVGPNEVDFADQAAFKAIHRIGGGFDKDPWYRSFRVGDSQDVFSMTDPKQHAQRRKLFAPLFSNSALMSNWAPTVIDKVDLTIRKIKEEALRDGQVDVFKWWTFMTADVISHLAFGEPFGLLNEGKKTYHLQKIEDASKFGLLCSELPWVRNLAEWIPIRSVLEFNADEIVQKLAEAIIRRTRQSGIGAQNLFSKVIAANEKDSQSFTDYQVAFEAGGFVVAGSGTTAVSLTYLVWAVLSNPTIQQKLEAEVGALQESYTDAELDKLPYLSAVIDETLRIYGAAPGALPRQVPPGGATLAGYFLPQGTTASTQAYSYHRDPMVYPQPERFHPERFISPSGEYQAPSQGVFAPFGAGSRTCLGVHLARIELRHAAALFFRECKGARLAPQTTPASMDMVNFFLVSPMSEQCWIQL</sequence>
<reference evidence="10" key="1">
    <citation type="submission" date="2020-03" db="EMBL/GenBank/DDBJ databases">
        <authorList>
            <person name="He L."/>
        </authorList>
    </citation>
    <scope>NUCLEOTIDE SEQUENCE</scope>
    <source>
        <strain evidence="10">CkLH20</strain>
    </source>
</reference>
<protein>
    <recommendedName>
        <fullName evidence="12">Cytochrome P450</fullName>
    </recommendedName>
</protein>
<name>A0A9P6II53_9PEZI</name>
<dbReference type="CDD" id="cd11059">
    <property type="entry name" value="CYP_fungal"/>
    <property type="match status" value="1"/>
</dbReference>
<keyword evidence="3 7" id="KW-0349">Heme</keyword>
<keyword evidence="5 8" id="KW-0560">Oxidoreductase</keyword>
<keyword evidence="6 7" id="KW-0408">Iron</keyword>
<dbReference type="GeneID" id="62158991"/>
<dbReference type="InterPro" id="IPR050121">
    <property type="entry name" value="Cytochrome_P450_monoxygenase"/>
</dbReference>
<dbReference type="PRINTS" id="PR00463">
    <property type="entry name" value="EP450I"/>
</dbReference>
<evidence type="ECO:0000256" key="5">
    <source>
        <dbReference type="ARBA" id="ARBA00023002"/>
    </source>
</evidence>
<evidence type="ECO:0000313" key="11">
    <source>
        <dbReference type="Proteomes" id="UP000781932"/>
    </source>
</evidence>
<reference evidence="10" key="2">
    <citation type="submission" date="2020-11" db="EMBL/GenBank/DDBJ databases">
        <title>Whole genome sequencing of Colletotrichum sp.</title>
        <authorList>
            <person name="Li H."/>
        </authorList>
    </citation>
    <scope>NUCLEOTIDE SEQUENCE</scope>
    <source>
        <strain evidence="10">CkLH20</strain>
    </source>
</reference>
<dbReference type="GO" id="GO:0004497">
    <property type="term" value="F:monooxygenase activity"/>
    <property type="evidence" value="ECO:0007669"/>
    <property type="project" value="UniProtKB-KW"/>
</dbReference>
<keyword evidence="4 7" id="KW-0479">Metal-binding</keyword>
<dbReference type="RefSeq" id="XP_038749116.1">
    <property type="nucleotide sequence ID" value="XM_038885917.1"/>
</dbReference>
<dbReference type="PANTHER" id="PTHR24305">
    <property type="entry name" value="CYTOCHROME P450"/>
    <property type="match status" value="1"/>
</dbReference>
<dbReference type="Pfam" id="PF00067">
    <property type="entry name" value="p450"/>
    <property type="match status" value="1"/>
</dbReference>
<dbReference type="InterPro" id="IPR017972">
    <property type="entry name" value="Cyt_P450_CS"/>
</dbReference>
<dbReference type="InterPro" id="IPR002401">
    <property type="entry name" value="Cyt_P450_E_grp-I"/>
</dbReference>
<keyword evidence="9" id="KW-0812">Transmembrane</keyword>
<dbReference type="GO" id="GO:0020037">
    <property type="term" value="F:heme binding"/>
    <property type="evidence" value="ECO:0007669"/>
    <property type="project" value="InterPro"/>
</dbReference>
<comment type="cofactor">
    <cofactor evidence="1 7">
        <name>heme</name>
        <dbReference type="ChEBI" id="CHEBI:30413"/>
    </cofactor>
</comment>
<dbReference type="EMBL" id="JAATWM020000007">
    <property type="protein sequence ID" value="KAF9879655.1"/>
    <property type="molecule type" value="Genomic_DNA"/>
</dbReference>
<comment type="caution">
    <text evidence="10">The sequence shown here is derived from an EMBL/GenBank/DDBJ whole genome shotgun (WGS) entry which is preliminary data.</text>
</comment>
<dbReference type="InterPro" id="IPR036396">
    <property type="entry name" value="Cyt_P450_sf"/>
</dbReference>
<evidence type="ECO:0000256" key="9">
    <source>
        <dbReference type="SAM" id="Phobius"/>
    </source>
</evidence>
<dbReference type="GO" id="GO:0016705">
    <property type="term" value="F:oxidoreductase activity, acting on paired donors, with incorporation or reduction of molecular oxygen"/>
    <property type="evidence" value="ECO:0007669"/>
    <property type="project" value="InterPro"/>
</dbReference>
<evidence type="ECO:0000256" key="7">
    <source>
        <dbReference type="PIRSR" id="PIRSR602401-1"/>
    </source>
</evidence>
<dbReference type="PRINTS" id="PR00385">
    <property type="entry name" value="P450"/>
</dbReference>
<keyword evidence="11" id="KW-1185">Reference proteome</keyword>
<evidence type="ECO:0000256" key="8">
    <source>
        <dbReference type="RuleBase" id="RU000461"/>
    </source>
</evidence>
<evidence type="ECO:0000256" key="4">
    <source>
        <dbReference type="ARBA" id="ARBA00022723"/>
    </source>
</evidence>
<dbReference type="PANTHER" id="PTHR24305:SF96">
    <property type="entry name" value="CYTOCHROME P450 MONOOXYGENASE STCB-RELATED"/>
    <property type="match status" value="1"/>
</dbReference>
<feature type="binding site" description="axial binding residue" evidence="7">
    <location>
        <position position="435"/>
    </location>
    <ligand>
        <name>heme</name>
        <dbReference type="ChEBI" id="CHEBI:30413"/>
    </ligand>
    <ligandPart>
        <name>Fe</name>
        <dbReference type="ChEBI" id="CHEBI:18248"/>
    </ligandPart>
</feature>
<dbReference type="SUPFAM" id="SSF48264">
    <property type="entry name" value="Cytochrome P450"/>
    <property type="match status" value="1"/>
</dbReference>
<evidence type="ECO:0000256" key="1">
    <source>
        <dbReference type="ARBA" id="ARBA00001971"/>
    </source>
</evidence>
<dbReference type="PROSITE" id="PS00086">
    <property type="entry name" value="CYTOCHROME_P450"/>
    <property type="match status" value="1"/>
</dbReference>
<dbReference type="Proteomes" id="UP000781932">
    <property type="component" value="Unassembled WGS sequence"/>
</dbReference>
<comment type="similarity">
    <text evidence="2 8">Belongs to the cytochrome P450 family.</text>
</comment>
<accession>A0A9P6II53</accession>
<evidence type="ECO:0000256" key="2">
    <source>
        <dbReference type="ARBA" id="ARBA00010617"/>
    </source>
</evidence>
<organism evidence="10 11">
    <name type="scientific">Colletotrichum karsti</name>
    <dbReference type="NCBI Taxonomy" id="1095194"/>
    <lineage>
        <taxon>Eukaryota</taxon>
        <taxon>Fungi</taxon>
        <taxon>Dikarya</taxon>
        <taxon>Ascomycota</taxon>
        <taxon>Pezizomycotina</taxon>
        <taxon>Sordariomycetes</taxon>
        <taxon>Hypocreomycetidae</taxon>
        <taxon>Glomerellales</taxon>
        <taxon>Glomerellaceae</taxon>
        <taxon>Colletotrichum</taxon>
        <taxon>Colletotrichum boninense species complex</taxon>
    </lineage>
</organism>
<dbReference type="OrthoDB" id="3945418at2759"/>
<evidence type="ECO:0000256" key="6">
    <source>
        <dbReference type="ARBA" id="ARBA00023004"/>
    </source>
</evidence>
<dbReference type="InterPro" id="IPR001128">
    <property type="entry name" value="Cyt_P450"/>
</dbReference>
<keyword evidence="9" id="KW-0472">Membrane</keyword>
<gene>
    <name evidence="10" type="ORF">CkaCkLH20_03198</name>
</gene>
<dbReference type="AlphaFoldDB" id="A0A9P6II53"/>